<feature type="non-terminal residue" evidence="1">
    <location>
        <position position="1"/>
    </location>
</feature>
<proteinExistence type="predicted"/>
<protein>
    <submittedName>
        <fullName evidence="1">Uncharacterized protein</fullName>
    </submittedName>
</protein>
<name>A0ACC3DUB4_9PEZI</name>
<accession>A0ACC3DUB4</accession>
<sequence>APEVIPPSSSEDTTPLAPPPANIYATSKPAQTDSKTQLVTISSGATTDRDLPSDSPATHEQSSLSRLVAPIFGARSSAEVDPRQARRPKKLQKRHRPDGSNASAQSSTQSLGNVPTSPQLPPGPPGPPSPALQSVGAMGPMGSPPPQDQTLQPTPETTPQRGLKPGMSPATSMRSHSTATATDMSEVEPLDEPTSSQGEQSVESGGGEKRSRRWRGFSGSSPRPKTASLHIGANEPARRSLLSVNSVEGEAVESAPRKSIGDLDTIASASLVAAQSGTNTNTTATSTTTTATAADSARDRDREREREQQEKKSAGGPLDWFKQKIHEREERRAEKQAEKEMKRAKSPEGVVVKNNRGASMLSLSSSPPPAPSNAMTMEGREREGRERRGRSMDVSRKDDQGTIKRRGDEGGLKEEREEREDVTPTGLPPAQQQQQGVGQQQSQAQVVGVQSSTQTQNTGAGSWRSSSPVPPKASLPIP</sequence>
<gene>
    <name evidence="1" type="ORF">LTS18_002379</name>
</gene>
<comment type="caution">
    <text evidence="1">The sequence shown here is derived from an EMBL/GenBank/DDBJ whole genome shotgun (WGS) entry which is preliminary data.</text>
</comment>
<dbReference type="EMBL" id="JAWDJW010000620">
    <property type="protein sequence ID" value="KAK3080332.1"/>
    <property type="molecule type" value="Genomic_DNA"/>
</dbReference>
<keyword evidence="2" id="KW-1185">Reference proteome</keyword>
<evidence type="ECO:0000313" key="2">
    <source>
        <dbReference type="Proteomes" id="UP001186974"/>
    </source>
</evidence>
<evidence type="ECO:0000313" key="1">
    <source>
        <dbReference type="EMBL" id="KAK3080332.1"/>
    </source>
</evidence>
<organism evidence="1 2">
    <name type="scientific">Coniosporium uncinatum</name>
    <dbReference type="NCBI Taxonomy" id="93489"/>
    <lineage>
        <taxon>Eukaryota</taxon>
        <taxon>Fungi</taxon>
        <taxon>Dikarya</taxon>
        <taxon>Ascomycota</taxon>
        <taxon>Pezizomycotina</taxon>
        <taxon>Dothideomycetes</taxon>
        <taxon>Dothideomycetes incertae sedis</taxon>
        <taxon>Coniosporium</taxon>
    </lineage>
</organism>
<reference evidence="1" key="1">
    <citation type="submission" date="2024-09" db="EMBL/GenBank/DDBJ databases">
        <title>Black Yeasts Isolated from many extreme environments.</title>
        <authorList>
            <person name="Coleine C."/>
            <person name="Stajich J.E."/>
            <person name="Selbmann L."/>
        </authorList>
    </citation>
    <scope>NUCLEOTIDE SEQUENCE</scope>
    <source>
        <strain evidence="1">CCFEE 5737</strain>
    </source>
</reference>
<dbReference type="Proteomes" id="UP001186974">
    <property type="component" value="Unassembled WGS sequence"/>
</dbReference>